<dbReference type="PANTHER" id="PTHR23500:SF574">
    <property type="entry name" value="SUGAR TRANSPORT PROTEIN 1"/>
    <property type="match status" value="1"/>
</dbReference>
<evidence type="ECO:0000256" key="8">
    <source>
        <dbReference type="SAM" id="MobiDB-lite"/>
    </source>
</evidence>
<accession>A0ABQ5HAP1</accession>
<keyword evidence="3" id="KW-0813">Transport</keyword>
<dbReference type="EMBL" id="BQNB010019346">
    <property type="protein sequence ID" value="GJT84307.1"/>
    <property type="molecule type" value="Genomic_DNA"/>
</dbReference>
<sequence length="542" mass="59262">MAGGGIFTVQETSYPGNLTLYVTFTCVVAAMGDLIFGYDIGISAALLSSLVASIVTRTLGHKLSMLFGGILFCAGALINGFSQAVWMLISVPLYLSEMAPYTYRGSLNVGFQLSITIGIVVANVLNYFFNKLHGNLGWRLSLGGEVVPAFIITVGSLILPETRNSMIERGKQDEAKTSDFGTFVGQVKEVKVLIPEESTSMATSSRTMPDYLQGGPIFEEVLPISIPKTVRKYIDKPILQVRQSNINHVYIVLVPSCVVVILGGIDSGKREAKNGNEASSQMDQDSVHPSLNEDDKVGDSSHATGVDSIIEGDVVELTEFEDVDINEKVEKEKQQIGNEESSSQMDQDSVNPSLNEDDKVAHSSHATGVDSVIKEDVDINEKVEKEKEEIGNEESNSQMDHVSIKTSLNEDDKVVDDSVTTIPDSVTEGTREKLIKNDNVLVDDVLHPIVKCSFEELKMDSLNECDVVILDENKANVQDSVERSEHSLEKEKNKISNEKFRSQSLKDNVGAEAINDNVKDCNLVAGDSQHTLEDKTKEGKFN</sequence>
<reference evidence="10" key="2">
    <citation type="submission" date="2022-01" db="EMBL/GenBank/DDBJ databases">
        <authorList>
            <person name="Yamashiro T."/>
            <person name="Shiraishi A."/>
            <person name="Satake H."/>
            <person name="Nakayama K."/>
        </authorList>
    </citation>
    <scope>NUCLEOTIDE SEQUENCE</scope>
</reference>
<organism evidence="10 11">
    <name type="scientific">Tanacetum coccineum</name>
    <dbReference type="NCBI Taxonomy" id="301880"/>
    <lineage>
        <taxon>Eukaryota</taxon>
        <taxon>Viridiplantae</taxon>
        <taxon>Streptophyta</taxon>
        <taxon>Embryophyta</taxon>
        <taxon>Tracheophyta</taxon>
        <taxon>Spermatophyta</taxon>
        <taxon>Magnoliopsida</taxon>
        <taxon>eudicotyledons</taxon>
        <taxon>Gunneridae</taxon>
        <taxon>Pentapetalae</taxon>
        <taxon>asterids</taxon>
        <taxon>campanulids</taxon>
        <taxon>Asterales</taxon>
        <taxon>Asteraceae</taxon>
        <taxon>Asteroideae</taxon>
        <taxon>Anthemideae</taxon>
        <taxon>Anthemidinae</taxon>
        <taxon>Tanacetum</taxon>
    </lineage>
</organism>
<comment type="caution">
    <text evidence="10">The sequence shown here is derived from an EMBL/GenBank/DDBJ whole genome shotgun (WGS) entry which is preliminary data.</text>
</comment>
<feature type="transmembrane region" description="Helical" evidence="9">
    <location>
        <begin position="63"/>
        <end position="89"/>
    </location>
</feature>
<keyword evidence="6 9" id="KW-0472">Membrane</keyword>
<keyword evidence="5 9" id="KW-1133">Transmembrane helix</keyword>
<dbReference type="Gene3D" id="1.20.1250.20">
    <property type="entry name" value="MFS general substrate transporter like domains"/>
    <property type="match status" value="1"/>
</dbReference>
<evidence type="ECO:0000256" key="6">
    <source>
        <dbReference type="ARBA" id="ARBA00023136"/>
    </source>
</evidence>
<feature type="region of interest" description="Disordered" evidence="8">
    <location>
        <begin position="271"/>
        <end position="305"/>
    </location>
</feature>
<reference evidence="10" key="1">
    <citation type="journal article" date="2022" name="Int. J. Mol. Sci.">
        <title>Draft Genome of Tanacetum Coccineum: Genomic Comparison of Closely Related Tanacetum-Family Plants.</title>
        <authorList>
            <person name="Yamashiro T."/>
            <person name="Shiraishi A."/>
            <person name="Nakayama K."/>
            <person name="Satake H."/>
        </authorList>
    </citation>
    <scope>NUCLEOTIDE SEQUENCE</scope>
</reference>
<dbReference type="Proteomes" id="UP001151760">
    <property type="component" value="Unassembled WGS sequence"/>
</dbReference>
<evidence type="ECO:0000256" key="7">
    <source>
        <dbReference type="ARBA" id="ARBA00044504"/>
    </source>
</evidence>
<name>A0ABQ5HAP1_9ASTR</name>
<feature type="transmembrane region" description="Helical" evidence="9">
    <location>
        <begin position="136"/>
        <end position="159"/>
    </location>
</feature>
<keyword evidence="4 9" id="KW-0812">Transmembrane</keyword>
<evidence type="ECO:0000256" key="9">
    <source>
        <dbReference type="SAM" id="Phobius"/>
    </source>
</evidence>
<evidence type="ECO:0000256" key="3">
    <source>
        <dbReference type="ARBA" id="ARBA00022448"/>
    </source>
</evidence>
<dbReference type="SUPFAM" id="SSF103473">
    <property type="entry name" value="MFS general substrate transporter"/>
    <property type="match status" value="1"/>
</dbReference>
<evidence type="ECO:0000256" key="4">
    <source>
        <dbReference type="ARBA" id="ARBA00022692"/>
    </source>
</evidence>
<feature type="transmembrane region" description="Helical" evidence="9">
    <location>
        <begin position="20"/>
        <end position="51"/>
    </location>
</feature>
<feature type="compositionally biased region" description="Polar residues" evidence="8">
    <location>
        <begin position="276"/>
        <end position="289"/>
    </location>
</feature>
<protein>
    <submittedName>
        <fullName evidence="10">Sugar carrier protein C-like protein</fullName>
    </submittedName>
</protein>
<dbReference type="PANTHER" id="PTHR23500">
    <property type="entry name" value="SOLUTE CARRIER FAMILY 2, FACILITATED GLUCOSE TRANSPORTER"/>
    <property type="match status" value="1"/>
</dbReference>
<dbReference type="InterPro" id="IPR036259">
    <property type="entry name" value="MFS_trans_sf"/>
</dbReference>
<proteinExistence type="inferred from homology"/>
<dbReference type="Pfam" id="PF00083">
    <property type="entry name" value="Sugar_tr"/>
    <property type="match status" value="1"/>
</dbReference>
<gene>
    <name evidence="10" type="ORF">Tco_1058649</name>
</gene>
<evidence type="ECO:0000256" key="1">
    <source>
        <dbReference type="ARBA" id="ARBA00004370"/>
    </source>
</evidence>
<dbReference type="InterPro" id="IPR045262">
    <property type="entry name" value="STP/PLT_plant"/>
</dbReference>
<evidence type="ECO:0000313" key="10">
    <source>
        <dbReference type="EMBL" id="GJT84307.1"/>
    </source>
</evidence>
<dbReference type="InterPro" id="IPR005828">
    <property type="entry name" value="MFS_sugar_transport-like"/>
</dbReference>
<feature type="transmembrane region" description="Helical" evidence="9">
    <location>
        <begin position="109"/>
        <end position="129"/>
    </location>
</feature>
<comment type="subcellular location">
    <subcellularLocation>
        <location evidence="1">Membrane</location>
    </subcellularLocation>
</comment>
<evidence type="ECO:0000313" key="11">
    <source>
        <dbReference type="Proteomes" id="UP001151760"/>
    </source>
</evidence>
<evidence type="ECO:0000256" key="2">
    <source>
        <dbReference type="ARBA" id="ARBA00010992"/>
    </source>
</evidence>
<comment type="similarity">
    <text evidence="7">Belongs to the major facilitator superfamily. Phosphate:H(+) symporter (TC 2.A.1.9) family.</text>
</comment>
<feature type="region of interest" description="Disordered" evidence="8">
    <location>
        <begin position="326"/>
        <end position="378"/>
    </location>
</feature>
<feature type="compositionally biased region" description="Polar residues" evidence="8">
    <location>
        <begin position="335"/>
        <end position="354"/>
    </location>
</feature>
<comment type="similarity">
    <text evidence="2">Belongs to the major facilitator superfamily. Sugar transporter (TC 2.A.1.1) family.</text>
</comment>
<evidence type="ECO:0000256" key="5">
    <source>
        <dbReference type="ARBA" id="ARBA00022989"/>
    </source>
</evidence>
<keyword evidence="11" id="KW-1185">Reference proteome</keyword>